<dbReference type="Gene3D" id="3.40.30.10">
    <property type="entry name" value="Glutaredoxin"/>
    <property type="match status" value="1"/>
</dbReference>
<dbReference type="InterPro" id="IPR000866">
    <property type="entry name" value="AhpC/TSA"/>
</dbReference>
<evidence type="ECO:0000313" key="6">
    <source>
        <dbReference type="EMBL" id="WDF68670.1"/>
    </source>
</evidence>
<gene>
    <name evidence="6" type="ORF">PQ465_20535</name>
</gene>
<reference evidence="6 7" key="1">
    <citation type="submission" date="2023-02" db="EMBL/GenBank/DDBJ databases">
        <title>Genome sequence of Sphingobacterium sp. KACC 22765.</title>
        <authorList>
            <person name="Kim S."/>
            <person name="Heo J."/>
            <person name="Kwon S.-W."/>
        </authorList>
    </citation>
    <scope>NUCLEOTIDE SEQUENCE [LARGE SCALE GENOMIC DNA]</scope>
    <source>
        <strain evidence="6 7">KACC 22765</strain>
    </source>
</reference>
<proteinExistence type="predicted"/>
<dbReference type="PROSITE" id="PS51352">
    <property type="entry name" value="THIOREDOXIN_2"/>
    <property type="match status" value="1"/>
</dbReference>
<dbReference type="InterPro" id="IPR013766">
    <property type="entry name" value="Thioredoxin_domain"/>
</dbReference>
<evidence type="ECO:0000256" key="2">
    <source>
        <dbReference type="ARBA" id="ARBA00022748"/>
    </source>
</evidence>
<keyword evidence="2" id="KW-0201">Cytochrome c-type biogenesis</keyword>
<dbReference type="CDD" id="cd02966">
    <property type="entry name" value="TlpA_like_family"/>
    <property type="match status" value="1"/>
</dbReference>
<dbReference type="InterPro" id="IPR017937">
    <property type="entry name" value="Thioredoxin_CS"/>
</dbReference>
<comment type="subcellular location">
    <subcellularLocation>
        <location evidence="1">Cell envelope</location>
    </subcellularLocation>
</comment>
<dbReference type="Pfam" id="PF00578">
    <property type="entry name" value="AhpC-TSA"/>
    <property type="match status" value="1"/>
</dbReference>
<evidence type="ECO:0000256" key="3">
    <source>
        <dbReference type="ARBA" id="ARBA00023157"/>
    </source>
</evidence>
<dbReference type="PANTHER" id="PTHR42852">
    <property type="entry name" value="THIOL:DISULFIDE INTERCHANGE PROTEIN DSBE"/>
    <property type="match status" value="1"/>
</dbReference>
<evidence type="ECO:0000256" key="4">
    <source>
        <dbReference type="ARBA" id="ARBA00023284"/>
    </source>
</evidence>
<dbReference type="EMBL" id="CP117880">
    <property type="protein sequence ID" value="WDF68670.1"/>
    <property type="molecule type" value="Genomic_DNA"/>
</dbReference>
<dbReference type="PANTHER" id="PTHR42852:SF6">
    <property type="entry name" value="THIOL:DISULFIDE INTERCHANGE PROTEIN DSBE"/>
    <property type="match status" value="1"/>
</dbReference>
<evidence type="ECO:0000256" key="1">
    <source>
        <dbReference type="ARBA" id="ARBA00004196"/>
    </source>
</evidence>
<accession>A0ABY7WI92</accession>
<evidence type="ECO:0000313" key="7">
    <source>
        <dbReference type="Proteomes" id="UP001221558"/>
    </source>
</evidence>
<dbReference type="Proteomes" id="UP001221558">
    <property type="component" value="Chromosome"/>
</dbReference>
<keyword evidence="3" id="KW-1015">Disulfide bond</keyword>
<sequence>MEKIEKGEVIDNYRFYLDASAMHMSSTDSLRHVTISGSAINDQYAMQQAFQKPVNKKFTDLNNEFYALSAIDQSDSTVLARFIEREKLIMDESYAAHLDFAQQNPQSYLSLISLSFVAGQEQFAHRTQAVYQTIAEDLRNTPLGKEITLQIASLGKTKVGAIAPDLALATLSGSTVNISDYKGKYLLIDFWASWCGPCRAENPTLVNAYKKYKKHGFEILGISLDNPNQKDALLKAIDQDDLTWTQVSDFAGWDSHAAEIYGINAIPSNFLLDTEGRIVAKNLRGTALTRILEELFVDTSVN</sequence>
<organism evidence="6 7">
    <name type="scientific">Sphingobacterium oryzagri</name>
    <dbReference type="NCBI Taxonomy" id="3025669"/>
    <lineage>
        <taxon>Bacteria</taxon>
        <taxon>Pseudomonadati</taxon>
        <taxon>Bacteroidota</taxon>
        <taxon>Sphingobacteriia</taxon>
        <taxon>Sphingobacteriales</taxon>
        <taxon>Sphingobacteriaceae</taxon>
        <taxon>Sphingobacterium</taxon>
    </lineage>
</organism>
<protein>
    <submittedName>
        <fullName evidence="6">TlpA disulfide reductase family protein</fullName>
    </submittedName>
</protein>
<dbReference type="RefSeq" id="WP_274267402.1">
    <property type="nucleotide sequence ID" value="NZ_CP117880.1"/>
</dbReference>
<evidence type="ECO:0000259" key="5">
    <source>
        <dbReference type="PROSITE" id="PS51352"/>
    </source>
</evidence>
<dbReference type="InterPro" id="IPR036249">
    <property type="entry name" value="Thioredoxin-like_sf"/>
</dbReference>
<name>A0ABY7WI92_9SPHI</name>
<keyword evidence="7" id="KW-1185">Reference proteome</keyword>
<dbReference type="PROSITE" id="PS00194">
    <property type="entry name" value="THIOREDOXIN_1"/>
    <property type="match status" value="1"/>
</dbReference>
<dbReference type="InterPro" id="IPR050553">
    <property type="entry name" value="Thioredoxin_ResA/DsbE_sf"/>
</dbReference>
<keyword evidence="4" id="KW-0676">Redox-active center</keyword>
<feature type="domain" description="Thioredoxin" evidence="5">
    <location>
        <begin position="157"/>
        <end position="302"/>
    </location>
</feature>
<dbReference type="SUPFAM" id="SSF52833">
    <property type="entry name" value="Thioredoxin-like"/>
    <property type="match status" value="1"/>
</dbReference>